<gene>
    <name evidence="1" type="ORF">LOAG_13382</name>
</gene>
<name>A0A1S0TJK5_LOALO</name>
<dbReference type="RefSeq" id="XP_003148939.1">
    <property type="nucleotide sequence ID" value="XM_003148891.1"/>
</dbReference>
<dbReference type="KEGG" id="loa:LOAG_13382"/>
<dbReference type="CTD" id="9950854"/>
<reference evidence="1" key="1">
    <citation type="submission" date="2012-04" db="EMBL/GenBank/DDBJ databases">
        <title>The Genome Sequence of Loa loa.</title>
        <authorList>
            <consortium name="The Broad Institute Genome Sequencing Platform"/>
            <consortium name="Broad Institute Genome Sequencing Center for Infectious Disease"/>
            <person name="Nutman T.B."/>
            <person name="Fink D.L."/>
            <person name="Russ C."/>
            <person name="Young S."/>
            <person name="Zeng Q."/>
            <person name="Gargeya S."/>
            <person name="Alvarado L."/>
            <person name="Berlin A."/>
            <person name="Chapman S.B."/>
            <person name="Chen Z."/>
            <person name="Freedman E."/>
            <person name="Gellesch M."/>
            <person name="Goldberg J."/>
            <person name="Griggs A."/>
            <person name="Gujja S."/>
            <person name="Heilman E.R."/>
            <person name="Heiman D."/>
            <person name="Howarth C."/>
            <person name="Mehta T."/>
            <person name="Neiman D."/>
            <person name="Pearson M."/>
            <person name="Roberts A."/>
            <person name="Saif S."/>
            <person name="Shea T."/>
            <person name="Shenoy N."/>
            <person name="Sisk P."/>
            <person name="Stolte C."/>
            <person name="Sykes S."/>
            <person name="White J."/>
            <person name="Yandava C."/>
            <person name="Haas B."/>
            <person name="Henn M.R."/>
            <person name="Nusbaum C."/>
            <person name="Birren B."/>
        </authorList>
    </citation>
    <scope>NUCLEOTIDE SEQUENCE [LARGE SCALE GENOMIC DNA]</scope>
</reference>
<feature type="non-terminal residue" evidence="1">
    <location>
        <position position="1"/>
    </location>
</feature>
<sequence>ILQKFVITVIIDAITVTNTVIIDKVANQKLQIAAYCINASLSLFIDDLLLCLNFDLSMIFATCE</sequence>
<evidence type="ECO:0000313" key="1">
    <source>
        <dbReference type="EMBL" id="EFO15130.1"/>
    </source>
</evidence>
<dbReference type="InParanoid" id="A0A1S0TJK5"/>
<proteinExistence type="predicted"/>
<accession>A0A1S0TJK5</accession>
<protein>
    <submittedName>
        <fullName evidence="1">Uncharacterized protein</fullName>
    </submittedName>
</protein>
<dbReference type="EMBL" id="JH712204">
    <property type="protein sequence ID" value="EFO15130.1"/>
    <property type="molecule type" value="Genomic_DNA"/>
</dbReference>
<dbReference type="AlphaFoldDB" id="A0A1S0TJK5"/>
<dbReference type="GeneID" id="9950854"/>
<organism evidence="1">
    <name type="scientific">Loa loa</name>
    <name type="common">Eye worm</name>
    <name type="synonym">Filaria loa</name>
    <dbReference type="NCBI Taxonomy" id="7209"/>
    <lineage>
        <taxon>Eukaryota</taxon>
        <taxon>Metazoa</taxon>
        <taxon>Ecdysozoa</taxon>
        <taxon>Nematoda</taxon>
        <taxon>Chromadorea</taxon>
        <taxon>Rhabditida</taxon>
        <taxon>Spirurina</taxon>
        <taxon>Spiruromorpha</taxon>
        <taxon>Filarioidea</taxon>
        <taxon>Onchocercidae</taxon>
        <taxon>Loa</taxon>
    </lineage>
</organism>